<protein>
    <submittedName>
        <fullName evidence="1">Uncharacterized protein</fullName>
    </submittedName>
</protein>
<organism evidence="1 2">
    <name type="scientific">Hansschlegelia zhihuaiae</name>
    <dbReference type="NCBI Taxonomy" id="405005"/>
    <lineage>
        <taxon>Bacteria</taxon>
        <taxon>Pseudomonadati</taxon>
        <taxon>Pseudomonadota</taxon>
        <taxon>Alphaproteobacteria</taxon>
        <taxon>Hyphomicrobiales</taxon>
        <taxon>Methylopilaceae</taxon>
        <taxon>Hansschlegelia</taxon>
    </lineage>
</organism>
<dbReference type="OrthoDB" id="7870314at2"/>
<sequence>MIRQTSDQALLRAVAELAPAHTSPEDDGLALVAREGDFDDRYRVWRGRSGRKYLVTVMPLSDAMRAENAVVLLVALDDEGGRRILWAGESGQPTPGLELSPGVALEAHAHLLARTACRRRTAIDDLVNGAQSYSSVLTVSAAASHAKVGSTTPRRSSSRAVFTT</sequence>
<proteinExistence type="predicted"/>
<dbReference type="RefSeq" id="WP_128778643.1">
    <property type="nucleotide sequence ID" value="NZ_RYFI01000017.1"/>
</dbReference>
<reference evidence="1 2" key="1">
    <citation type="submission" date="2018-12" db="EMBL/GenBank/DDBJ databases">
        <title>bacterium Hansschlegelia zhihuaiae S113.</title>
        <authorList>
            <person name="He J."/>
        </authorList>
    </citation>
    <scope>NUCLEOTIDE SEQUENCE [LARGE SCALE GENOMIC DNA]</scope>
    <source>
        <strain evidence="1 2">S 113</strain>
    </source>
</reference>
<gene>
    <name evidence="1" type="ORF">EK403_16910</name>
</gene>
<dbReference type="AlphaFoldDB" id="A0A4Q0MBZ8"/>
<dbReference type="EMBL" id="RYFI01000017">
    <property type="protein sequence ID" value="RXF70850.1"/>
    <property type="molecule type" value="Genomic_DNA"/>
</dbReference>
<accession>A0A4Q0MBZ8</accession>
<name>A0A4Q0MBZ8_9HYPH</name>
<keyword evidence="2" id="KW-1185">Reference proteome</keyword>
<evidence type="ECO:0000313" key="2">
    <source>
        <dbReference type="Proteomes" id="UP000289708"/>
    </source>
</evidence>
<evidence type="ECO:0000313" key="1">
    <source>
        <dbReference type="EMBL" id="RXF70850.1"/>
    </source>
</evidence>
<comment type="caution">
    <text evidence="1">The sequence shown here is derived from an EMBL/GenBank/DDBJ whole genome shotgun (WGS) entry which is preliminary data.</text>
</comment>
<dbReference type="Proteomes" id="UP000289708">
    <property type="component" value="Unassembled WGS sequence"/>
</dbReference>